<feature type="chain" id="PRO_5003615411" description="Lipoprotein" evidence="2">
    <location>
        <begin position="22"/>
        <end position="275"/>
    </location>
</feature>
<sequence>MSSRACIASLLALALSGCAGMVVTTTKTGLDGKTVVTSSDPAEQERIDAAEREKEAYAKAIAEAPRRAAQDIIEVAVFESTVSEELSKSLDRKQLDESLPRELSTDSRLHVVPVGALSGSAARAGASAEDRIDAARAKGLSPDVWILPRVFLEDAVGTSGGKLTSVKAFTLHGEAVSAYGTGASQAKEQGTILQNVQVVKNAATKTRTVILEQLGPNLPSRKAVAGLQEERRRKQMASIEEQAGIQPEDDAQTRLRKILEAAKRGNQPAQAATQE</sequence>
<accession>H8MYQ9</accession>
<evidence type="ECO:0000256" key="2">
    <source>
        <dbReference type="SAM" id="SignalP"/>
    </source>
</evidence>
<dbReference type="EMBL" id="CP003389">
    <property type="protein sequence ID" value="AFE04918.1"/>
    <property type="molecule type" value="Genomic_DNA"/>
</dbReference>
<feature type="signal peptide" evidence="2">
    <location>
        <begin position="1"/>
        <end position="21"/>
    </location>
</feature>
<evidence type="ECO:0000256" key="1">
    <source>
        <dbReference type="SAM" id="MobiDB-lite"/>
    </source>
</evidence>
<feature type="region of interest" description="Disordered" evidence="1">
    <location>
        <begin position="231"/>
        <end position="251"/>
    </location>
</feature>
<evidence type="ECO:0000313" key="3">
    <source>
        <dbReference type="EMBL" id="AFE04918.1"/>
    </source>
</evidence>
<dbReference type="KEGG" id="ccx:COCOR_02918"/>
<keyword evidence="4" id="KW-1185">Reference proteome</keyword>
<name>H8MYQ9_CORCM</name>
<dbReference type="Proteomes" id="UP000007587">
    <property type="component" value="Chromosome"/>
</dbReference>
<proteinExistence type="predicted"/>
<dbReference type="PROSITE" id="PS51257">
    <property type="entry name" value="PROKAR_LIPOPROTEIN"/>
    <property type="match status" value="1"/>
</dbReference>
<dbReference type="RefSeq" id="WP_014395738.1">
    <property type="nucleotide sequence ID" value="NC_017030.1"/>
</dbReference>
<evidence type="ECO:0000313" key="4">
    <source>
        <dbReference type="Proteomes" id="UP000007587"/>
    </source>
</evidence>
<reference evidence="3 4" key="1">
    <citation type="journal article" date="2012" name="J. Bacteriol.">
        <title>Complete Genome Sequence of the Fruiting Myxobacterium Corallococcus coralloides DSM 2259.</title>
        <authorList>
            <person name="Huntley S."/>
            <person name="Zhang Y."/>
            <person name="Treuner-Lange A."/>
            <person name="Kneip S."/>
            <person name="Sensen C.W."/>
            <person name="Sogaard-Andersen L."/>
        </authorList>
    </citation>
    <scope>NUCLEOTIDE SEQUENCE [LARGE SCALE GENOMIC DNA]</scope>
    <source>
        <strain evidence="4">ATCC 25202 / DSM 2259 / NBRC 100086 / M2</strain>
    </source>
</reference>
<reference evidence="4" key="2">
    <citation type="submission" date="2012-03" db="EMBL/GenBank/DDBJ databases">
        <title>Genome sequence of the fruiting myxobacterium Corallococcus coralloides DSM 2259.</title>
        <authorList>
            <person name="Huntley S."/>
            <person name="Zhang Y."/>
            <person name="Treuner-Lange A."/>
            <person name="Sensen C.W."/>
            <person name="Sogaard-Andersen L."/>
        </authorList>
    </citation>
    <scope>NUCLEOTIDE SEQUENCE [LARGE SCALE GENOMIC DNA]</scope>
    <source>
        <strain evidence="4">ATCC 25202 / DSM 2259 / NBRC 100086 / M2</strain>
    </source>
</reference>
<dbReference type="InParanoid" id="H8MYQ9"/>
<dbReference type="AlphaFoldDB" id="H8MYQ9"/>
<keyword evidence="2" id="KW-0732">Signal</keyword>
<evidence type="ECO:0008006" key="5">
    <source>
        <dbReference type="Google" id="ProtNLM"/>
    </source>
</evidence>
<dbReference type="HOGENOM" id="CLU_1123581_0_0_7"/>
<gene>
    <name evidence="3" type="ordered locus">COCOR_02918</name>
</gene>
<organism evidence="3 4">
    <name type="scientific">Corallococcus coralloides (strain ATCC 25202 / DSM 2259 / NBRC 100086 / M2)</name>
    <name type="common">Myxococcus coralloides</name>
    <dbReference type="NCBI Taxonomy" id="1144275"/>
    <lineage>
        <taxon>Bacteria</taxon>
        <taxon>Pseudomonadati</taxon>
        <taxon>Myxococcota</taxon>
        <taxon>Myxococcia</taxon>
        <taxon>Myxococcales</taxon>
        <taxon>Cystobacterineae</taxon>
        <taxon>Myxococcaceae</taxon>
        <taxon>Corallococcus</taxon>
    </lineage>
</organism>
<protein>
    <recommendedName>
        <fullName evidence="5">Lipoprotein</fullName>
    </recommendedName>
</protein>